<dbReference type="PANTHER" id="PTHR46796:SF6">
    <property type="entry name" value="ARAC SUBFAMILY"/>
    <property type="match status" value="1"/>
</dbReference>
<keyword evidence="1" id="KW-0805">Transcription regulation</keyword>
<evidence type="ECO:0000313" key="5">
    <source>
        <dbReference type="EMBL" id="MFC3851992.1"/>
    </source>
</evidence>
<gene>
    <name evidence="5" type="ORF">ACFOOG_04010</name>
</gene>
<dbReference type="InterPro" id="IPR050204">
    <property type="entry name" value="AraC_XylS_family_regulators"/>
</dbReference>
<organism evidence="5 6">
    <name type="scientific">Saccharospirillum mangrovi</name>
    <dbReference type="NCBI Taxonomy" id="2161747"/>
    <lineage>
        <taxon>Bacteria</taxon>
        <taxon>Pseudomonadati</taxon>
        <taxon>Pseudomonadota</taxon>
        <taxon>Gammaproteobacteria</taxon>
        <taxon>Oceanospirillales</taxon>
        <taxon>Saccharospirillaceae</taxon>
        <taxon>Saccharospirillum</taxon>
    </lineage>
</organism>
<dbReference type="Proteomes" id="UP001595617">
    <property type="component" value="Unassembled WGS sequence"/>
</dbReference>
<dbReference type="RefSeq" id="WP_380693618.1">
    <property type="nucleotide sequence ID" value="NZ_JBHRYR010000002.1"/>
</dbReference>
<feature type="domain" description="HTH araC/xylS-type" evidence="4">
    <location>
        <begin position="191"/>
        <end position="289"/>
    </location>
</feature>
<dbReference type="SMART" id="SM00342">
    <property type="entry name" value="HTH_ARAC"/>
    <property type="match status" value="1"/>
</dbReference>
<dbReference type="PROSITE" id="PS01124">
    <property type="entry name" value="HTH_ARAC_FAMILY_2"/>
    <property type="match status" value="1"/>
</dbReference>
<dbReference type="InterPro" id="IPR018060">
    <property type="entry name" value="HTH_AraC"/>
</dbReference>
<evidence type="ECO:0000256" key="1">
    <source>
        <dbReference type="ARBA" id="ARBA00023015"/>
    </source>
</evidence>
<keyword evidence="3" id="KW-0804">Transcription</keyword>
<evidence type="ECO:0000256" key="3">
    <source>
        <dbReference type="ARBA" id="ARBA00023163"/>
    </source>
</evidence>
<dbReference type="EMBL" id="JBHRYR010000002">
    <property type="protein sequence ID" value="MFC3851992.1"/>
    <property type="molecule type" value="Genomic_DNA"/>
</dbReference>
<protein>
    <submittedName>
        <fullName evidence="5">Helix-turn-helix domain-containing protein</fullName>
    </submittedName>
</protein>
<evidence type="ECO:0000259" key="4">
    <source>
        <dbReference type="PROSITE" id="PS01124"/>
    </source>
</evidence>
<dbReference type="Gene3D" id="1.10.10.60">
    <property type="entry name" value="Homeodomain-like"/>
    <property type="match status" value="2"/>
</dbReference>
<sequence>MHPQYQVFNSLNDHNATLRGAAALGNGTGLARWYNEQDYIDLDRAEHHTLSLYVADGYECYHKQGAQWRNGGAPNRFCLMPAAHESTWDVRGPLEFVHLYFTDAHLSTLAEQTWERKPGKVMLDERTFADDPQITALYREFLLQLNWTETSDRLALSSAITLLLVHVLAQHTHVDWRLPTPKGGLAAHKLRRVTEYIQANLDQPLLLKDLAAQANLSEYHFARMFKQSQGLAPHQYVLLARLREAERLLHTTQLPLIDIALACGFSSSSHLAHRFRQVKGVRPSALRSVVSSRK</sequence>
<keyword evidence="6" id="KW-1185">Reference proteome</keyword>
<comment type="caution">
    <text evidence="5">The sequence shown here is derived from an EMBL/GenBank/DDBJ whole genome shotgun (WGS) entry which is preliminary data.</text>
</comment>
<dbReference type="Pfam" id="PF12833">
    <property type="entry name" value="HTH_18"/>
    <property type="match status" value="1"/>
</dbReference>
<reference evidence="6" key="1">
    <citation type="journal article" date="2019" name="Int. J. Syst. Evol. Microbiol.">
        <title>The Global Catalogue of Microorganisms (GCM) 10K type strain sequencing project: providing services to taxonomists for standard genome sequencing and annotation.</title>
        <authorList>
            <consortium name="The Broad Institute Genomics Platform"/>
            <consortium name="The Broad Institute Genome Sequencing Center for Infectious Disease"/>
            <person name="Wu L."/>
            <person name="Ma J."/>
        </authorList>
    </citation>
    <scope>NUCLEOTIDE SEQUENCE [LARGE SCALE GENOMIC DNA]</scope>
    <source>
        <strain evidence="6">IBRC 10765</strain>
    </source>
</reference>
<name>A0ABV7ZXW1_9GAMM</name>
<evidence type="ECO:0000313" key="6">
    <source>
        <dbReference type="Proteomes" id="UP001595617"/>
    </source>
</evidence>
<accession>A0ABV7ZXW1</accession>
<dbReference type="InterPro" id="IPR009057">
    <property type="entry name" value="Homeodomain-like_sf"/>
</dbReference>
<dbReference type="PANTHER" id="PTHR46796">
    <property type="entry name" value="HTH-TYPE TRANSCRIPTIONAL ACTIVATOR RHAS-RELATED"/>
    <property type="match status" value="1"/>
</dbReference>
<proteinExistence type="predicted"/>
<dbReference type="SUPFAM" id="SSF46689">
    <property type="entry name" value="Homeodomain-like"/>
    <property type="match status" value="2"/>
</dbReference>
<evidence type="ECO:0000256" key="2">
    <source>
        <dbReference type="ARBA" id="ARBA00023125"/>
    </source>
</evidence>
<keyword evidence="2" id="KW-0238">DNA-binding</keyword>